<evidence type="ECO:0000313" key="8">
    <source>
        <dbReference type="EMBL" id="KAJ8867414.1"/>
    </source>
</evidence>
<dbReference type="PANTHER" id="PTHR37984:SF5">
    <property type="entry name" value="PROTEIN NYNRIN-LIKE"/>
    <property type="match status" value="1"/>
</dbReference>
<evidence type="ECO:0000313" key="9">
    <source>
        <dbReference type="Proteomes" id="UP001159363"/>
    </source>
</evidence>
<accession>A0ABQ9G4M5</accession>
<feature type="domain" description="Integrase catalytic" evidence="7">
    <location>
        <begin position="421"/>
        <end position="536"/>
    </location>
</feature>
<keyword evidence="3" id="KW-0540">Nuclease</keyword>
<evidence type="ECO:0000256" key="6">
    <source>
        <dbReference type="ARBA" id="ARBA00022918"/>
    </source>
</evidence>
<keyword evidence="6" id="KW-0695">RNA-directed DNA polymerase</keyword>
<keyword evidence="4" id="KW-0255">Endonuclease</keyword>
<dbReference type="InterPro" id="IPR036397">
    <property type="entry name" value="RNaseH_sf"/>
</dbReference>
<evidence type="ECO:0000256" key="3">
    <source>
        <dbReference type="ARBA" id="ARBA00022722"/>
    </source>
</evidence>
<evidence type="ECO:0000259" key="7">
    <source>
        <dbReference type="PROSITE" id="PS50994"/>
    </source>
</evidence>
<reference evidence="8 9" key="1">
    <citation type="submission" date="2023-02" db="EMBL/GenBank/DDBJ databases">
        <title>LHISI_Scaffold_Assembly.</title>
        <authorList>
            <person name="Stuart O.P."/>
            <person name="Cleave R."/>
            <person name="Magrath M.J.L."/>
            <person name="Mikheyev A.S."/>
        </authorList>
    </citation>
    <scope>NUCLEOTIDE SEQUENCE [LARGE SCALE GENOMIC DNA]</scope>
    <source>
        <strain evidence="8">Daus_M_001</strain>
        <tissue evidence="8">Leg muscle</tissue>
    </source>
</reference>
<keyword evidence="1" id="KW-0808">Transferase</keyword>
<dbReference type="InterPro" id="IPR001584">
    <property type="entry name" value="Integrase_cat-core"/>
</dbReference>
<evidence type="ECO:0000256" key="4">
    <source>
        <dbReference type="ARBA" id="ARBA00022759"/>
    </source>
</evidence>
<keyword evidence="9" id="KW-1185">Reference proteome</keyword>
<dbReference type="Proteomes" id="UP001159363">
    <property type="component" value="Chromosome 14"/>
</dbReference>
<comment type="caution">
    <text evidence="8">The sequence shown here is derived from an EMBL/GenBank/DDBJ whole genome shotgun (WGS) entry which is preliminary data.</text>
</comment>
<organism evidence="8 9">
    <name type="scientific">Dryococelus australis</name>
    <dbReference type="NCBI Taxonomy" id="614101"/>
    <lineage>
        <taxon>Eukaryota</taxon>
        <taxon>Metazoa</taxon>
        <taxon>Ecdysozoa</taxon>
        <taxon>Arthropoda</taxon>
        <taxon>Hexapoda</taxon>
        <taxon>Insecta</taxon>
        <taxon>Pterygota</taxon>
        <taxon>Neoptera</taxon>
        <taxon>Polyneoptera</taxon>
        <taxon>Phasmatodea</taxon>
        <taxon>Verophasmatodea</taxon>
        <taxon>Anareolatae</taxon>
        <taxon>Phasmatidae</taxon>
        <taxon>Eurycanthinae</taxon>
        <taxon>Dryococelus</taxon>
    </lineage>
</organism>
<dbReference type="SUPFAM" id="SSF53098">
    <property type="entry name" value="Ribonuclease H-like"/>
    <property type="match status" value="1"/>
</dbReference>
<dbReference type="InterPro" id="IPR050951">
    <property type="entry name" value="Retrovirus_Pol_polyprotein"/>
</dbReference>
<evidence type="ECO:0000256" key="1">
    <source>
        <dbReference type="ARBA" id="ARBA00022679"/>
    </source>
</evidence>
<dbReference type="Gene3D" id="3.30.70.270">
    <property type="match status" value="1"/>
</dbReference>
<dbReference type="InterPro" id="IPR043128">
    <property type="entry name" value="Rev_trsase/Diguanyl_cyclase"/>
</dbReference>
<keyword evidence="2" id="KW-0548">Nucleotidyltransferase</keyword>
<sequence>MERHNLVLWQVRVTFIRSACVKEQLLGANRMLFGGLAGSRVFTVMDLRNAYQQLEVGQESRKYLTVNTHLGMRGFPMAIASAPAIFQCVMDWVLQGVRGVVCYIDRGKVERIVRYLGHKIDRFGIHPTNHKIEAIAKAAAPENVTQLKSFLGTPTVLPQPTQQGTAWSCGENCQIAFQWAKEQIMSNKVLAPYVGGGGGGLLSHRINGEERSVLFASSTLSKAEQNYAHIDRGALAIIFAVKRFHKYLYVQKILLVTDHQPLRILLGIDHGIPTLANSRLQWWAVILAAYSYKTEYRKGVQLANADVLSHLPVSGDMGEVVYSFNDGAPELLLTHNEVTEAQYNDSVLAKVIGVGKTRIREELSLVNNCLTCGNRVVVLQWAVLNLLHDQHPRIVRMKILACSSVWWRLWTMIFVGRYKSVKLSHGLQHWQPGRGFMQIVCSKKRATILLVCDHYSKWVKAWIMGSTIVSKVIEKLISSFAIFGILSTLVTDNGPPFNSDEFIKFCKGNEIQVLKSPPYHPQSSGLAERGVQTGKKSRCKQWGARFGNGFQVESLTYMVLCPGGENQERMVHLQQLRKSYLSESKHPLMPQKKVKTDVYECTKNWVMNEDDTNKCNLFEDGSRYQFQKFSYSLTCAGVTDRTSEGNVGVSGRRHVGHIKCPPPSSNPVENICLLTLLPRRPQVQLVAGGCHTAGDYTCCGVVVVVRADDPFMTAVM</sequence>
<protein>
    <recommendedName>
        <fullName evidence="7">Integrase catalytic domain-containing protein</fullName>
    </recommendedName>
</protein>
<dbReference type="SUPFAM" id="SSF56672">
    <property type="entry name" value="DNA/RNA polymerases"/>
    <property type="match status" value="1"/>
</dbReference>
<dbReference type="Gene3D" id="3.10.10.10">
    <property type="entry name" value="HIV Type 1 Reverse Transcriptase, subunit A, domain 1"/>
    <property type="match status" value="1"/>
</dbReference>
<dbReference type="Gene3D" id="3.30.420.10">
    <property type="entry name" value="Ribonuclease H-like superfamily/Ribonuclease H"/>
    <property type="match status" value="1"/>
</dbReference>
<dbReference type="InterPro" id="IPR012337">
    <property type="entry name" value="RNaseH-like_sf"/>
</dbReference>
<dbReference type="EMBL" id="JARBHB010000015">
    <property type="protein sequence ID" value="KAJ8867414.1"/>
    <property type="molecule type" value="Genomic_DNA"/>
</dbReference>
<name>A0ABQ9G4M5_9NEOP</name>
<keyword evidence="5" id="KW-0378">Hydrolase</keyword>
<dbReference type="InterPro" id="IPR043502">
    <property type="entry name" value="DNA/RNA_pol_sf"/>
</dbReference>
<dbReference type="InterPro" id="IPR041373">
    <property type="entry name" value="RT_RNaseH"/>
</dbReference>
<gene>
    <name evidence="8" type="ORF">PR048_031215</name>
</gene>
<dbReference type="Pfam" id="PF17917">
    <property type="entry name" value="RT_RNaseH"/>
    <property type="match status" value="1"/>
</dbReference>
<dbReference type="CDD" id="cd09274">
    <property type="entry name" value="RNase_HI_RT_Ty3"/>
    <property type="match status" value="1"/>
</dbReference>
<dbReference type="PROSITE" id="PS50994">
    <property type="entry name" value="INTEGRASE"/>
    <property type="match status" value="1"/>
</dbReference>
<proteinExistence type="predicted"/>
<evidence type="ECO:0000256" key="5">
    <source>
        <dbReference type="ARBA" id="ARBA00022801"/>
    </source>
</evidence>
<evidence type="ECO:0000256" key="2">
    <source>
        <dbReference type="ARBA" id="ARBA00022695"/>
    </source>
</evidence>
<dbReference type="PANTHER" id="PTHR37984">
    <property type="entry name" value="PROTEIN CBG26694"/>
    <property type="match status" value="1"/>
</dbReference>